<dbReference type="PROSITE" id="PS00041">
    <property type="entry name" value="HTH_ARAC_FAMILY_1"/>
    <property type="match status" value="1"/>
</dbReference>
<proteinExistence type="predicted"/>
<protein>
    <submittedName>
        <fullName evidence="5">AraC-like DNA-binding protein</fullName>
    </submittedName>
</protein>
<dbReference type="Gene3D" id="2.60.120.10">
    <property type="entry name" value="Jelly Rolls"/>
    <property type="match status" value="1"/>
</dbReference>
<dbReference type="SUPFAM" id="SSF46689">
    <property type="entry name" value="Homeodomain-like"/>
    <property type="match status" value="1"/>
</dbReference>
<keyword evidence="1" id="KW-0805">Transcription regulation</keyword>
<dbReference type="PROSITE" id="PS01124">
    <property type="entry name" value="HTH_ARAC_FAMILY_2"/>
    <property type="match status" value="1"/>
</dbReference>
<evidence type="ECO:0000259" key="4">
    <source>
        <dbReference type="PROSITE" id="PS01124"/>
    </source>
</evidence>
<dbReference type="SMART" id="SM00342">
    <property type="entry name" value="HTH_ARAC"/>
    <property type="match status" value="1"/>
</dbReference>
<comment type="caution">
    <text evidence="5">The sequence shown here is derived from an EMBL/GenBank/DDBJ whole genome shotgun (WGS) entry which is preliminary data.</text>
</comment>
<keyword evidence="2" id="KW-0238">DNA-binding</keyword>
<dbReference type="Pfam" id="PF02311">
    <property type="entry name" value="AraC_binding"/>
    <property type="match status" value="1"/>
</dbReference>
<feature type="domain" description="HTH araC/xylS-type" evidence="4">
    <location>
        <begin position="177"/>
        <end position="274"/>
    </location>
</feature>
<dbReference type="PANTHER" id="PTHR11019">
    <property type="entry name" value="HTH-TYPE TRANSCRIPTIONAL REGULATOR NIMR"/>
    <property type="match status" value="1"/>
</dbReference>
<organism evidence="5 6">
    <name type="scientific">Caballeronia udeis</name>
    <dbReference type="NCBI Taxonomy" id="1232866"/>
    <lineage>
        <taxon>Bacteria</taxon>
        <taxon>Pseudomonadati</taxon>
        <taxon>Pseudomonadota</taxon>
        <taxon>Betaproteobacteria</taxon>
        <taxon>Burkholderiales</taxon>
        <taxon>Burkholderiaceae</taxon>
        <taxon>Caballeronia</taxon>
    </lineage>
</organism>
<keyword evidence="3" id="KW-0804">Transcription</keyword>
<reference evidence="5 6" key="1">
    <citation type="submission" date="2024-11" db="EMBL/GenBank/DDBJ databases">
        <title>Using genomics to understand microbial adaptation to soil warming.</title>
        <authorList>
            <person name="Deangelis K.M. PhD."/>
        </authorList>
    </citation>
    <scope>NUCLEOTIDE SEQUENCE [LARGE SCALE GENOMIC DNA]</scope>
    <source>
        <strain evidence="5 6">GAS97</strain>
    </source>
</reference>
<dbReference type="Proteomes" id="UP001620514">
    <property type="component" value="Unassembled WGS sequence"/>
</dbReference>
<accession>A0ABW8MWZ4</accession>
<sequence>MDILFIQTDTMNSTPAATERKLFDLADLESSALAVVGVVARYEAGQVVPEHRHRRGHLIYAAEGILRIEAATGRWLVPPTAAVWLRPETPHRLMTPVTVQAQGIYIREDVAVDLPFEDCVLHVSPLLRELINAIAHLEDQHTQSRRTTLLGDLLVEELRSKPRLPFHLPWPVDPEMQQVCQALAHDPSDSTTADMWAGRLAMSTKTFYRRFQRSTGVTFGKWRQQMRLMSSLAMLLQGTPITRVALSSGYESHSAYATSFRKQFGCSPSAFVAASETEL</sequence>
<dbReference type="SUPFAM" id="SSF51182">
    <property type="entry name" value="RmlC-like cupins"/>
    <property type="match status" value="1"/>
</dbReference>
<dbReference type="InterPro" id="IPR003313">
    <property type="entry name" value="AraC-bd"/>
</dbReference>
<evidence type="ECO:0000313" key="5">
    <source>
        <dbReference type="EMBL" id="MFK4448223.1"/>
    </source>
</evidence>
<evidence type="ECO:0000256" key="2">
    <source>
        <dbReference type="ARBA" id="ARBA00023125"/>
    </source>
</evidence>
<dbReference type="InterPro" id="IPR009057">
    <property type="entry name" value="Homeodomain-like_sf"/>
</dbReference>
<name>A0ABW8MWZ4_9BURK</name>
<evidence type="ECO:0000256" key="1">
    <source>
        <dbReference type="ARBA" id="ARBA00023015"/>
    </source>
</evidence>
<dbReference type="InterPro" id="IPR014710">
    <property type="entry name" value="RmlC-like_jellyroll"/>
</dbReference>
<keyword evidence="6" id="KW-1185">Reference proteome</keyword>
<dbReference type="EMBL" id="JBIYDN010000046">
    <property type="protein sequence ID" value="MFK4448223.1"/>
    <property type="molecule type" value="Genomic_DNA"/>
</dbReference>
<dbReference type="InterPro" id="IPR018062">
    <property type="entry name" value="HTH_AraC-typ_CS"/>
</dbReference>
<evidence type="ECO:0000256" key="3">
    <source>
        <dbReference type="ARBA" id="ARBA00023163"/>
    </source>
</evidence>
<evidence type="ECO:0000313" key="6">
    <source>
        <dbReference type="Proteomes" id="UP001620514"/>
    </source>
</evidence>
<dbReference type="CDD" id="cd06124">
    <property type="entry name" value="cupin_NimR-like_N"/>
    <property type="match status" value="1"/>
</dbReference>
<dbReference type="InterPro" id="IPR011051">
    <property type="entry name" value="RmlC_Cupin_sf"/>
</dbReference>
<gene>
    <name evidence="5" type="ORF">ABH943_008267</name>
</gene>
<dbReference type="PANTHER" id="PTHR11019:SF159">
    <property type="entry name" value="TRANSCRIPTIONAL REGULATOR-RELATED"/>
    <property type="match status" value="1"/>
</dbReference>
<dbReference type="Pfam" id="PF12833">
    <property type="entry name" value="HTH_18"/>
    <property type="match status" value="1"/>
</dbReference>
<dbReference type="InterPro" id="IPR018060">
    <property type="entry name" value="HTH_AraC"/>
</dbReference>
<dbReference type="Gene3D" id="1.10.10.60">
    <property type="entry name" value="Homeodomain-like"/>
    <property type="match status" value="2"/>
</dbReference>